<evidence type="ECO:0000256" key="2">
    <source>
        <dbReference type="ARBA" id="ARBA00005525"/>
    </source>
</evidence>
<evidence type="ECO:0000256" key="1">
    <source>
        <dbReference type="ARBA" id="ARBA00004496"/>
    </source>
</evidence>
<evidence type="ECO:0000256" key="7">
    <source>
        <dbReference type="ARBA" id="ARBA00023002"/>
    </source>
</evidence>
<keyword evidence="7 9" id="KW-0560">Oxidoreductase</keyword>
<dbReference type="HAMAP" id="MF_01925">
    <property type="entry name" value="P5C_reductase"/>
    <property type="match status" value="1"/>
</dbReference>
<feature type="domain" description="Pyrroline-5-carboxylate reductase dimerisation" evidence="14">
    <location>
        <begin position="163"/>
        <end position="266"/>
    </location>
</feature>
<keyword evidence="16" id="KW-1185">Reference proteome</keyword>
<dbReference type="InterPro" id="IPR028939">
    <property type="entry name" value="P5C_Rdtase_cat_N"/>
</dbReference>
<dbReference type="Pfam" id="PF14748">
    <property type="entry name" value="P5CR_dimer"/>
    <property type="match status" value="1"/>
</dbReference>
<dbReference type="NCBIfam" id="TIGR00112">
    <property type="entry name" value="proC"/>
    <property type="match status" value="1"/>
</dbReference>
<gene>
    <name evidence="9 15" type="primary">proC</name>
    <name evidence="15" type="ORF">HMPREF1250_0296</name>
</gene>
<evidence type="ECO:0000256" key="4">
    <source>
        <dbReference type="ARBA" id="ARBA00022605"/>
    </source>
</evidence>
<dbReference type="GO" id="GO:0005737">
    <property type="term" value="C:cytoplasm"/>
    <property type="evidence" value="ECO:0007669"/>
    <property type="project" value="UniProtKB-SubCell"/>
</dbReference>
<comment type="catalytic activity">
    <reaction evidence="9 12">
        <text>L-proline + NADP(+) = (S)-1-pyrroline-5-carboxylate + NADPH + 2 H(+)</text>
        <dbReference type="Rhea" id="RHEA:14109"/>
        <dbReference type="ChEBI" id="CHEBI:15378"/>
        <dbReference type="ChEBI" id="CHEBI:17388"/>
        <dbReference type="ChEBI" id="CHEBI:57783"/>
        <dbReference type="ChEBI" id="CHEBI:58349"/>
        <dbReference type="ChEBI" id="CHEBI:60039"/>
        <dbReference type="EC" id="1.5.1.2"/>
    </reaction>
</comment>
<dbReference type="OrthoDB" id="9805754at2"/>
<proteinExistence type="inferred from homology"/>
<evidence type="ECO:0000256" key="12">
    <source>
        <dbReference type="RuleBase" id="RU003903"/>
    </source>
</evidence>
<evidence type="ECO:0000256" key="11">
    <source>
        <dbReference type="PIRSR" id="PIRSR000193-1"/>
    </source>
</evidence>
<sequence>MFKRVGICGTGNMGQAIAAGIISSGLIRGDNLFLYNRHREKAEQVALSAGGGTVLSSLQALAAQAELIILAVKPYAMPAVLAELRNTVSEGTVVLSVAAGVTLQRMAEGLGKTCKLIRSMPNTPALVGEGMTALTANASVTETEMEDVKTLFASFGKAEVVEEAMMDAVCGLSGSGPAYVYLFIEALADGAVLEGMPRRQAYTFAAQTVLGAAKLVLESQKHPGELKDAVCSPGGTTIAAVKVLEERGLRAAVMAAVEASAEKNKKI</sequence>
<dbReference type="InterPro" id="IPR053790">
    <property type="entry name" value="P5CR-like_CS"/>
</dbReference>
<evidence type="ECO:0000256" key="3">
    <source>
        <dbReference type="ARBA" id="ARBA00022490"/>
    </source>
</evidence>
<dbReference type="FunFam" id="1.10.3730.10:FF:000001">
    <property type="entry name" value="Pyrroline-5-carboxylate reductase"/>
    <property type="match status" value="1"/>
</dbReference>
<dbReference type="PROSITE" id="PS00521">
    <property type="entry name" value="P5CR"/>
    <property type="match status" value="1"/>
</dbReference>
<dbReference type="UniPathway" id="UPA00098">
    <property type="reaction ID" value="UER00361"/>
</dbReference>
<dbReference type="InterPro" id="IPR008927">
    <property type="entry name" value="6-PGluconate_DH-like_C_sf"/>
</dbReference>
<keyword evidence="3 9" id="KW-0963">Cytoplasm</keyword>
<organism evidence="15 16">
    <name type="scientific">Megasphaera vaginalis</name>
    <name type="common">ex Srinivasan et al. 2021</name>
    <dbReference type="NCBI Taxonomy" id="1111454"/>
    <lineage>
        <taxon>Bacteria</taxon>
        <taxon>Bacillati</taxon>
        <taxon>Bacillota</taxon>
        <taxon>Negativicutes</taxon>
        <taxon>Veillonellales</taxon>
        <taxon>Veillonellaceae</taxon>
        <taxon>Megasphaera</taxon>
    </lineage>
</organism>
<dbReference type="SUPFAM" id="SSF51735">
    <property type="entry name" value="NAD(P)-binding Rossmann-fold domains"/>
    <property type="match status" value="1"/>
</dbReference>
<accession>U7UMV4</accession>
<dbReference type="PATRIC" id="fig|1111454.3.peg.774"/>
<feature type="binding site" evidence="11">
    <location>
        <begin position="71"/>
        <end position="74"/>
    </location>
    <ligand>
        <name>NADP(+)</name>
        <dbReference type="ChEBI" id="CHEBI:58349"/>
    </ligand>
</feature>
<dbReference type="Proteomes" id="UP000017090">
    <property type="component" value="Unassembled WGS sequence"/>
</dbReference>
<keyword evidence="5 9" id="KW-0641">Proline biosynthesis</keyword>
<name>U7UMV4_9FIRM</name>
<evidence type="ECO:0000313" key="16">
    <source>
        <dbReference type="Proteomes" id="UP000017090"/>
    </source>
</evidence>
<comment type="catalytic activity">
    <reaction evidence="9">
        <text>L-proline + NAD(+) = (S)-1-pyrroline-5-carboxylate + NADH + 2 H(+)</text>
        <dbReference type="Rhea" id="RHEA:14105"/>
        <dbReference type="ChEBI" id="CHEBI:15378"/>
        <dbReference type="ChEBI" id="CHEBI:17388"/>
        <dbReference type="ChEBI" id="CHEBI:57540"/>
        <dbReference type="ChEBI" id="CHEBI:57945"/>
        <dbReference type="ChEBI" id="CHEBI:60039"/>
        <dbReference type="EC" id="1.5.1.2"/>
    </reaction>
</comment>
<dbReference type="InterPro" id="IPR036291">
    <property type="entry name" value="NAD(P)-bd_dom_sf"/>
</dbReference>
<dbReference type="Gene3D" id="1.10.3730.10">
    <property type="entry name" value="ProC C-terminal domain-like"/>
    <property type="match status" value="1"/>
</dbReference>
<dbReference type="eggNOG" id="COG0345">
    <property type="taxonomic scope" value="Bacteria"/>
</dbReference>
<keyword evidence="4 9" id="KW-0028">Amino-acid biosynthesis</keyword>
<evidence type="ECO:0000256" key="8">
    <source>
        <dbReference type="ARBA" id="ARBA00058118"/>
    </source>
</evidence>
<evidence type="ECO:0000313" key="15">
    <source>
        <dbReference type="EMBL" id="ERT60772.1"/>
    </source>
</evidence>
<comment type="pathway">
    <text evidence="9 12">Amino-acid biosynthesis; L-proline biosynthesis; L-proline from L-glutamate 5-semialdehyde: step 1/1.</text>
</comment>
<dbReference type="EC" id="1.5.1.2" evidence="9 10"/>
<feature type="domain" description="Pyrroline-5-carboxylate reductase catalytic N-terminal" evidence="13">
    <location>
        <begin position="4"/>
        <end position="100"/>
    </location>
</feature>
<evidence type="ECO:0000256" key="5">
    <source>
        <dbReference type="ARBA" id="ARBA00022650"/>
    </source>
</evidence>
<evidence type="ECO:0000256" key="6">
    <source>
        <dbReference type="ARBA" id="ARBA00022857"/>
    </source>
</evidence>
<comment type="similarity">
    <text evidence="2 9 12">Belongs to the pyrroline-5-carboxylate reductase family.</text>
</comment>
<keyword evidence="6 9" id="KW-0521">NADP</keyword>
<comment type="caution">
    <text evidence="15">The sequence shown here is derived from an EMBL/GenBank/DDBJ whole genome shotgun (WGS) entry which is preliminary data.</text>
</comment>
<dbReference type="FunFam" id="3.40.50.720:FF:000190">
    <property type="entry name" value="Pyrroline-5-carboxylate reductase"/>
    <property type="match status" value="1"/>
</dbReference>
<evidence type="ECO:0000256" key="10">
    <source>
        <dbReference type="NCBIfam" id="TIGR00112"/>
    </source>
</evidence>
<dbReference type="PANTHER" id="PTHR11645">
    <property type="entry name" value="PYRROLINE-5-CARBOXYLATE REDUCTASE"/>
    <property type="match status" value="1"/>
</dbReference>
<dbReference type="Pfam" id="PF03807">
    <property type="entry name" value="F420_oxidored"/>
    <property type="match status" value="1"/>
</dbReference>
<dbReference type="InterPro" id="IPR029036">
    <property type="entry name" value="P5CR_dimer"/>
</dbReference>
<dbReference type="InterPro" id="IPR000304">
    <property type="entry name" value="Pyrroline-COOH_reductase"/>
</dbReference>
<evidence type="ECO:0000256" key="9">
    <source>
        <dbReference type="HAMAP-Rule" id="MF_01925"/>
    </source>
</evidence>
<dbReference type="RefSeq" id="WP_023053258.1">
    <property type="nucleotide sequence ID" value="NZ_AWXA01000015.1"/>
</dbReference>
<dbReference type="PANTHER" id="PTHR11645:SF0">
    <property type="entry name" value="PYRROLINE-5-CARBOXYLATE REDUCTASE 3"/>
    <property type="match status" value="1"/>
</dbReference>
<protein>
    <recommendedName>
        <fullName evidence="9 10">Pyrroline-5-carboxylate reductase</fullName>
        <shortName evidence="9">P5C reductase</shortName>
        <shortName evidence="9">P5CR</shortName>
        <ecNumber evidence="9 10">1.5.1.2</ecNumber>
    </recommendedName>
    <alternativeName>
        <fullName evidence="9">PCA reductase</fullName>
    </alternativeName>
</protein>
<dbReference type="GO" id="GO:0055129">
    <property type="term" value="P:L-proline biosynthetic process"/>
    <property type="evidence" value="ECO:0007669"/>
    <property type="project" value="UniProtKB-UniRule"/>
</dbReference>
<comment type="function">
    <text evidence="8 9">Catalyzes the reduction of 1-pyrroline-5-carboxylate (PCA) to L-proline.</text>
</comment>
<dbReference type="PIRSF" id="PIRSF000193">
    <property type="entry name" value="Pyrrol-5-carb_rd"/>
    <property type="match status" value="1"/>
</dbReference>
<dbReference type="STRING" id="1111454.HMPREF1250_0296"/>
<reference evidence="15 16" key="1">
    <citation type="submission" date="2013-09" db="EMBL/GenBank/DDBJ databases">
        <authorList>
            <person name="Durkin A.S."/>
            <person name="Haft D.R."/>
            <person name="McCorrison J."/>
            <person name="Torralba M."/>
            <person name="Gillis M."/>
            <person name="Haft D.H."/>
            <person name="Methe B."/>
            <person name="Sutton G."/>
            <person name="Nelson K.E."/>
        </authorList>
    </citation>
    <scope>NUCLEOTIDE SEQUENCE [LARGE SCALE GENOMIC DNA]</scope>
    <source>
        <strain evidence="15 16">BV3C16-1</strain>
    </source>
</reference>
<dbReference type="EMBL" id="AWXA01000015">
    <property type="protein sequence ID" value="ERT60772.1"/>
    <property type="molecule type" value="Genomic_DNA"/>
</dbReference>
<evidence type="ECO:0000259" key="13">
    <source>
        <dbReference type="Pfam" id="PF03807"/>
    </source>
</evidence>
<dbReference type="GO" id="GO:0004735">
    <property type="term" value="F:pyrroline-5-carboxylate reductase activity"/>
    <property type="evidence" value="ECO:0007669"/>
    <property type="project" value="UniProtKB-UniRule"/>
</dbReference>
<comment type="subcellular location">
    <subcellularLocation>
        <location evidence="1 9">Cytoplasm</location>
    </subcellularLocation>
</comment>
<dbReference type="Gene3D" id="3.40.50.720">
    <property type="entry name" value="NAD(P)-binding Rossmann-like Domain"/>
    <property type="match status" value="1"/>
</dbReference>
<dbReference type="AlphaFoldDB" id="U7UMV4"/>
<evidence type="ECO:0000259" key="14">
    <source>
        <dbReference type="Pfam" id="PF14748"/>
    </source>
</evidence>
<dbReference type="SUPFAM" id="SSF48179">
    <property type="entry name" value="6-phosphogluconate dehydrogenase C-terminal domain-like"/>
    <property type="match status" value="1"/>
</dbReference>